<feature type="transmembrane region" description="Helical" evidence="8">
    <location>
        <begin position="21"/>
        <end position="41"/>
    </location>
</feature>
<proteinExistence type="inferred from homology"/>
<comment type="similarity">
    <text evidence="2">Belongs to the sulfatase family.</text>
</comment>
<reference evidence="10 11" key="1">
    <citation type="submission" date="2019-02" db="EMBL/GenBank/DDBJ databases">
        <title>Deep-cultivation of Planctomycetes and their phenomic and genomic characterization uncovers novel biology.</title>
        <authorList>
            <person name="Wiegand S."/>
            <person name="Jogler M."/>
            <person name="Boedeker C."/>
            <person name="Pinto D."/>
            <person name="Vollmers J."/>
            <person name="Rivas-Marin E."/>
            <person name="Kohn T."/>
            <person name="Peeters S.H."/>
            <person name="Heuer A."/>
            <person name="Rast P."/>
            <person name="Oberbeckmann S."/>
            <person name="Bunk B."/>
            <person name="Jeske O."/>
            <person name="Meyerdierks A."/>
            <person name="Storesund J.E."/>
            <person name="Kallscheuer N."/>
            <person name="Luecker S."/>
            <person name="Lage O.M."/>
            <person name="Pohl T."/>
            <person name="Merkel B.J."/>
            <person name="Hornburger P."/>
            <person name="Mueller R.-W."/>
            <person name="Bruemmer F."/>
            <person name="Labrenz M."/>
            <person name="Spormann A.M."/>
            <person name="Op den Camp H."/>
            <person name="Overmann J."/>
            <person name="Amann R."/>
            <person name="Jetten M.S.M."/>
            <person name="Mascher T."/>
            <person name="Medema M.H."/>
            <person name="Devos D.P."/>
            <person name="Kaster A.-K."/>
            <person name="Ovreas L."/>
            <person name="Rohde M."/>
            <person name="Galperin M.Y."/>
            <person name="Jogler C."/>
        </authorList>
    </citation>
    <scope>NUCLEOTIDE SEQUENCE [LARGE SCALE GENOMIC DNA]</scope>
    <source>
        <strain evidence="10 11">Pla175</strain>
    </source>
</reference>
<organism evidence="10 11">
    <name type="scientific">Pirellulimonas nuda</name>
    <dbReference type="NCBI Taxonomy" id="2528009"/>
    <lineage>
        <taxon>Bacteria</taxon>
        <taxon>Pseudomonadati</taxon>
        <taxon>Planctomycetota</taxon>
        <taxon>Planctomycetia</taxon>
        <taxon>Pirellulales</taxon>
        <taxon>Lacipirellulaceae</taxon>
        <taxon>Pirellulimonas</taxon>
    </lineage>
</organism>
<dbReference type="InterPro" id="IPR000917">
    <property type="entry name" value="Sulfatase_N"/>
</dbReference>
<keyword evidence="6" id="KW-0106">Calcium</keyword>
<dbReference type="PANTHER" id="PTHR45953:SF1">
    <property type="entry name" value="IDURONATE 2-SULFATASE"/>
    <property type="match status" value="1"/>
</dbReference>
<evidence type="ECO:0000256" key="6">
    <source>
        <dbReference type="ARBA" id="ARBA00022837"/>
    </source>
</evidence>
<evidence type="ECO:0000256" key="5">
    <source>
        <dbReference type="ARBA" id="ARBA00022801"/>
    </source>
</evidence>
<evidence type="ECO:0000256" key="7">
    <source>
        <dbReference type="SAM" id="MobiDB-lite"/>
    </source>
</evidence>
<dbReference type="Gene3D" id="3.40.720.10">
    <property type="entry name" value="Alkaline Phosphatase, subunit A"/>
    <property type="match status" value="1"/>
</dbReference>
<dbReference type="GO" id="GO:0046872">
    <property type="term" value="F:metal ion binding"/>
    <property type="evidence" value="ECO:0007669"/>
    <property type="project" value="UniProtKB-KW"/>
</dbReference>
<dbReference type="InterPro" id="IPR035874">
    <property type="entry name" value="IDS"/>
</dbReference>
<keyword evidence="4" id="KW-0732">Signal</keyword>
<dbReference type="Pfam" id="PF00884">
    <property type="entry name" value="Sulfatase"/>
    <property type="match status" value="1"/>
</dbReference>
<dbReference type="OrthoDB" id="9777768at2"/>
<evidence type="ECO:0000256" key="2">
    <source>
        <dbReference type="ARBA" id="ARBA00008779"/>
    </source>
</evidence>
<dbReference type="EMBL" id="CP036291">
    <property type="protein sequence ID" value="QDU88964.1"/>
    <property type="molecule type" value="Genomic_DNA"/>
</dbReference>
<keyword evidence="8" id="KW-1133">Transmembrane helix</keyword>
<keyword evidence="5 10" id="KW-0378">Hydrolase</keyword>
<dbReference type="KEGG" id="pnd:Pla175_23480"/>
<evidence type="ECO:0000256" key="4">
    <source>
        <dbReference type="ARBA" id="ARBA00022729"/>
    </source>
</evidence>
<evidence type="ECO:0000259" key="9">
    <source>
        <dbReference type="Pfam" id="PF00884"/>
    </source>
</evidence>
<keyword evidence="8" id="KW-0812">Transmembrane</keyword>
<keyword evidence="3" id="KW-0479">Metal-binding</keyword>
<comment type="cofactor">
    <cofactor evidence="1">
        <name>Ca(2+)</name>
        <dbReference type="ChEBI" id="CHEBI:29108"/>
    </cofactor>
</comment>
<name>A0A518DBV1_9BACT</name>
<dbReference type="GO" id="GO:0004423">
    <property type="term" value="F:iduronate-2-sulfatase activity"/>
    <property type="evidence" value="ECO:0007669"/>
    <property type="project" value="InterPro"/>
</dbReference>
<dbReference type="InterPro" id="IPR017850">
    <property type="entry name" value="Alkaline_phosphatase_core_sf"/>
</dbReference>
<feature type="region of interest" description="Disordered" evidence="7">
    <location>
        <begin position="492"/>
        <end position="523"/>
    </location>
</feature>
<sequence>MTETQDRQHTKAGSPRGALEFGLRNFIAAIAALLLAFGLVASEGLARGADGRRPNVLMIAIDDLNDYVSVLQDHPGVSTPNFDRLAKRSVNFTRGYCAAPLCNPSRVAVVTGMAPHQTGVYQLGDRMSRSAPAMAAVALEEQFKRHGYDTYLTGKYYHANQDRWLPANRLDAAWTQRKPPFSDHGPMAGSNKVMGGGVLAIGPAPGGMKSMPDVAILKNTRAWLADRHAKPFFLAHGISKPHVAFVAPQEFFDLHPLGSVVLPETIEDDDADISPSVVTLLLGTKDAEQFAKVRRAKNGWREVMQAYLASISFCDWVVGQILDELDASPYADNTVIVLWSDHGYHIGEKERLHKRALWTQTCRVPFLVSVPGMEAAGRSCAEPVSLLDIYPTLNELCALDQPAPQALAGRSLAPLLENPDSDWPRVVVTSHDVGNAAATDVRYHYIRYADGSEELYDHQTDPREYHNLALRVEFEPIKGRLAAFLPRDWVRSSRPKAPRQRDGPVGASNPIKPKPVVPNQHSN</sequence>
<evidence type="ECO:0000313" key="10">
    <source>
        <dbReference type="EMBL" id="QDU88964.1"/>
    </source>
</evidence>
<dbReference type="GO" id="GO:0005737">
    <property type="term" value="C:cytoplasm"/>
    <property type="evidence" value="ECO:0007669"/>
    <property type="project" value="TreeGrafter"/>
</dbReference>
<gene>
    <name evidence="10" type="primary">betC_12</name>
    <name evidence="10" type="ORF">Pla175_23480</name>
</gene>
<dbReference type="GO" id="GO:0047753">
    <property type="term" value="F:choline-sulfatase activity"/>
    <property type="evidence" value="ECO:0007669"/>
    <property type="project" value="UniProtKB-EC"/>
</dbReference>
<dbReference type="AlphaFoldDB" id="A0A518DBV1"/>
<evidence type="ECO:0000256" key="1">
    <source>
        <dbReference type="ARBA" id="ARBA00001913"/>
    </source>
</evidence>
<protein>
    <submittedName>
        <fullName evidence="10">Choline-sulfatase</fullName>
        <ecNumber evidence="10">3.1.6.6</ecNumber>
    </submittedName>
</protein>
<feature type="domain" description="Sulfatase N-terminal" evidence="9">
    <location>
        <begin position="54"/>
        <end position="395"/>
    </location>
</feature>
<accession>A0A518DBV1</accession>
<keyword evidence="8" id="KW-0472">Membrane</keyword>
<evidence type="ECO:0000256" key="3">
    <source>
        <dbReference type="ARBA" id="ARBA00022723"/>
    </source>
</evidence>
<evidence type="ECO:0000256" key="8">
    <source>
        <dbReference type="SAM" id="Phobius"/>
    </source>
</evidence>
<dbReference type="Proteomes" id="UP000317429">
    <property type="component" value="Chromosome"/>
</dbReference>
<evidence type="ECO:0000313" key="11">
    <source>
        <dbReference type="Proteomes" id="UP000317429"/>
    </source>
</evidence>
<keyword evidence="11" id="KW-1185">Reference proteome</keyword>
<dbReference type="EC" id="3.1.6.6" evidence="10"/>
<dbReference type="CDD" id="cd16030">
    <property type="entry name" value="iduronate-2-sulfatase"/>
    <property type="match status" value="1"/>
</dbReference>
<dbReference type="PANTHER" id="PTHR45953">
    <property type="entry name" value="IDURONATE 2-SULFATASE"/>
    <property type="match status" value="1"/>
</dbReference>
<dbReference type="SUPFAM" id="SSF53649">
    <property type="entry name" value="Alkaline phosphatase-like"/>
    <property type="match status" value="1"/>
</dbReference>